<accession>A0A370PJA8</accession>
<feature type="signal peptide" evidence="2">
    <location>
        <begin position="1"/>
        <end position="17"/>
    </location>
</feature>
<feature type="compositionally biased region" description="Acidic residues" evidence="1">
    <location>
        <begin position="299"/>
        <end position="310"/>
    </location>
</feature>
<sequence>MVLLALGHLSLVTPSNACQPEVTVNLISQNGYFAQISKLGYEANCCLRYLPPFMAIHWLRELSLCTLLLLAAYIFKADASPYYSPAVQINFMGQDATHGDFDHGTSQNSHQVPATADEPVSEAKLLDIEYGKCYWLSKEGYGKVGGDSNTWNILTFGNSDEKRIFKLCYRRNSCFNEQPKSGGQSVSSSHAFWLWDYQGWNKNTKVGPGYLATSGWNWFFAAGGGWCNTISFKANQNSDDDEDAVGAESNAPTIRLSIGYATEESSPLTGLEIRSDKKLYRADPKISPYVTLKFHEATCPDDEDDDDDDAYSNRPLS</sequence>
<evidence type="ECO:0000256" key="2">
    <source>
        <dbReference type="SAM" id="SignalP"/>
    </source>
</evidence>
<evidence type="ECO:0000313" key="4">
    <source>
        <dbReference type="Proteomes" id="UP000254937"/>
    </source>
</evidence>
<keyword evidence="2" id="KW-0732">Signal</keyword>
<dbReference type="Proteomes" id="UP000254937">
    <property type="component" value="Unassembled WGS sequence"/>
</dbReference>
<evidence type="ECO:0000256" key="1">
    <source>
        <dbReference type="SAM" id="MobiDB-lite"/>
    </source>
</evidence>
<feature type="chain" id="PRO_5016926299" evidence="2">
    <location>
        <begin position="18"/>
        <end position="317"/>
    </location>
</feature>
<protein>
    <submittedName>
        <fullName evidence="3">Uncharacterized protein</fullName>
    </submittedName>
</protein>
<evidence type="ECO:0000313" key="3">
    <source>
        <dbReference type="EMBL" id="RDK42288.1"/>
    </source>
</evidence>
<name>A0A370PJA8_ASPPH</name>
<dbReference type="EMBL" id="KZ851853">
    <property type="protein sequence ID" value="RDK42288.1"/>
    <property type="molecule type" value="Genomic_DNA"/>
</dbReference>
<proteinExistence type="predicted"/>
<dbReference type="AlphaFoldDB" id="A0A370PJA8"/>
<feature type="region of interest" description="Disordered" evidence="1">
    <location>
        <begin position="297"/>
        <end position="317"/>
    </location>
</feature>
<reference evidence="3 4" key="1">
    <citation type="submission" date="2018-07" db="EMBL/GenBank/DDBJ databases">
        <title>Section-level genome sequencing of Aspergillus section Nigri to investigate inter- and intra-species variation.</title>
        <authorList>
            <consortium name="DOE Joint Genome Institute"/>
            <person name="Vesth T.C."/>
            <person name="Nybo J.L."/>
            <person name="Theobald S."/>
            <person name="Frisvad J.C."/>
            <person name="Larsen T.O."/>
            <person name="Nielsen K.F."/>
            <person name="Hoof J.B."/>
            <person name="Brandl J."/>
            <person name="Salamov A."/>
            <person name="Riley R."/>
            <person name="Gladden J.M."/>
            <person name="Phatale P."/>
            <person name="Nielsen M.T."/>
            <person name="Lyhne E.K."/>
            <person name="Kogle M.E."/>
            <person name="Strasser K."/>
            <person name="McDonnell E."/>
            <person name="Barry K."/>
            <person name="Clum A."/>
            <person name="Chen C."/>
            <person name="Nolan M."/>
            <person name="Sandor L."/>
            <person name="Kuo A."/>
            <person name="Lipzen A."/>
            <person name="Hainaut M."/>
            <person name="Drula E."/>
            <person name="Tsang A."/>
            <person name="Magnuson J.K."/>
            <person name="Henrissat B."/>
            <person name="Wiebenga A."/>
            <person name="Simmons B.A."/>
            <person name="Makela M.R."/>
            <person name="De vries R.P."/>
            <person name="Grigoriev I.V."/>
            <person name="Mortensen U.H."/>
            <person name="Baker S.E."/>
            <person name="Andersen M.R."/>
        </authorList>
    </citation>
    <scope>NUCLEOTIDE SEQUENCE [LARGE SCALE GENOMIC DNA]</scope>
    <source>
        <strain evidence="3 4">ATCC 13157</strain>
    </source>
</reference>
<gene>
    <name evidence="3" type="ORF">M752DRAFT_300466</name>
</gene>
<organism evidence="3 4">
    <name type="scientific">Aspergillus phoenicis ATCC 13157</name>
    <dbReference type="NCBI Taxonomy" id="1353007"/>
    <lineage>
        <taxon>Eukaryota</taxon>
        <taxon>Fungi</taxon>
        <taxon>Dikarya</taxon>
        <taxon>Ascomycota</taxon>
        <taxon>Pezizomycotina</taxon>
        <taxon>Eurotiomycetes</taxon>
        <taxon>Eurotiomycetidae</taxon>
        <taxon>Eurotiales</taxon>
        <taxon>Aspergillaceae</taxon>
        <taxon>Aspergillus</taxon>
    </lineage>
</organism>
<keyword evidence="4" id="KW-1185">Reference proteome</keyword>